<reference evidence="1" key="1">
    <citation type="journal article" date="2015" name="Nature">
        <title>Complex archaea that bridge the gap between prokaryotes and eukaryotes.</title>
        <authorList>
            <person name="Spang A."/>
            <person name="Saw J.H."/>
            <person name="Jorgensen S.L."/>
            <person name="Zaremba-Niedzwiedzka K."/>
            <person name="Martijn J."/>
            <person name="Lind A.E."/>
            <person name="van Eijk R."/>
            <person name="Schleper C."/>
            <person name="Guy L."/>
            <person name="Ettema T.J."/>
        </authorList>
    </citation>
    <scope>NUCLEOTIDE SEQUENCE</scope>
</reference>
<name>A0A0F9W2R7_9ZZZZ</name>
<comment type="caution">
    <text evidence="1">The sequence shown here is derived from an EMBL/GenBank/DDBJ whole genome shotgun (WGS) entry which is preliminary data.</text>
</comment>
<dbReference type="EMBL" id="LAZR01000239">
    <property type="protein sequence ID" value="KKN79951.1"/>
    <property type="molecule type" value="Genomic_DNA"/>
</dbReference>
<protein>
    <submittedName>
        <fullName evidence="1">Uncharacterized protein</fullName>
    </submittedName>
</protein>
<accession>A0A0F9W2R7</accession>
<dbReference type="AlphaFoldDB" id="A0A0F9W2R7"/>
<gene>
    <name evidence="1" type="ORF">LCGC14_0334590</name>
</gene>
<evidence type="ECO:0000313" key="1">
    <source>
        <dbReference type="EMBL" id="KKN79951.1"/>
    </source>
</evidence>
<sequence length="129" mass="14258">MSLLETTHNPKLAPVYARHRVVEGAIDTGTITEERRAMNMASHSHAHVQVIPTNGANPDVKVLFWSEAANRFIDPHPDQEISFGGAGPDVPYEFTFEPRGRKIFIFVTGTVTGDDVVEIQVAGYNVERV</sequence>
<proteinExistence type="predicted"/>
<organism evidence="1">
    <name type="scientific">marine sediment metagenome</name>
    <dbReference type="NCBI Taxonomy" id="412755"/>
    <lineage>
        <taxon>unclassified sequences</taxon>
        <taxon>metagenomes</taxon>
        <taxon>ecological metagenomes</taxon>
    </lineage>
</organism>